<evidence type="ECO:0000256" key="1">
    <source>
        <dbReference type="SAM" id="MobiDB-lite"/>
    </source>
</evidence>
<feature type="non-terminal residue" evidence="2">
    <location>
        <position position="1"/>
    </location>
</feature>
<protein>
    <submittedName>
        <fullName evidence="2">NADH dehydrogenase (Ubiquinone) complex I, assembly factor 6</fullName>
    </submittedName>
</protein>
<dbReference type="InterPro" id="IPR008949">
    <property type="entry name" value="Isoprenoid_synthase_dom_sf"/>
</dbReference>
<dbReference type="Pfam" id="PF00494">
    <property type="entry name" value="SQS_PSY"/>
    <property type="match status" value="2"/>
</dbReference>
<accession>A0A2J7ZQQ6</accession>
<dbReference type="InterPro" id="IPR002060">
    <property type="entry name" value="Squ/phyt_synthse"/>
</dbReference>
<organism evidence="2 3">
    <name type="scientific">Tetrabaena socialis</name>
    <dbReference type="NCBI Taxonomy" id="47790"/>
    <lineage>
        <taxon>Eukaryota</taxon>
        <taxon>Viridiplantae</taxon>
        <taxon>Chlorophyta</taxon>
        <taxon>core chlorophytes</taxon>
        <taxon>Chlorophyceae</taxon>
        <taxon>CS clade</taxon>
        <taxon>Chlamydomonadales</taxon>
        <taxon>Tetrabaenaceae</taxon>
        <taxon>Tetrabaena</taxon>
    </lineage>
</organism>
<gene>
    <name evidence="2" type="ORF">TSOC_011423</name>
</gene>
<dbReference type="EMBL" id="PGGS01000626">
    <property type="protein sequence ID" value="PNH02586.1"/>
    <property type="molecule type" value="Genomic_DNA"/>
</dbReference>
<dbReference type="Proteomes" id="UP000236333">
    <property type="component" value="Unassembled WGS sequence"/>
</dbReference>
<feature type="compositionally biased region" description="Low complexity" evidence="1">
    <location>
        <begin position="68"/>
        <end position="105"/>
    </location>
</feature>
<evidence type="ECO:0000313" key="2">
    <source>
        <dbReference type="EMBL" id="PNH02586.1"/>
    </source>
</evidence>
<proteinExistence type="predicted"/>
<dbReference type="SUPFAM" id="SSF48576">
    <property type="entry name" value="Terpenoid synthases"/>
    <property type="match status" value="2"/>
</dbReference>
<dbReference type="AlphaFoldDB" id="A0A2J7ZQQ6"/>
<dbReference type="OrthoDB" id="10252354at2759"/>
<keyword evidence="2" id="KW-0830">Ubiquinone</keyword>
<reference evidence="2 3" key="1">
    <citation type="journal article" date="2017" name="Mol. Biol. Evol.">
        <title>The 4-celled Tetrabaena socialis nuclear genome reveals the essential components for genetic control of cell number at the origin of multicellularity in the volvocine lineage.</title>
        <authorList>
            <person name="Featherston J."/>
            <person name="Arakaki Y."/>
            <person name="Hanschen E.R."/>
            <person name="Ferris P.J."/>
            <person name="Michod R.E."/>
            <person name="Olson B.J.S.C."/>
            <person name="Nozaki H."/>
            <person name="Durand P.M."/>
        </authorList>
    </citation>
    <scope>NUCLEOTIDE SEQUENCE [LARGE SCALE GENOMIC DNA]</scope>
    <source>
        <strain evidence="2 3">NIES-571</strain>
    </source>
</reference>
<evidence type="ECO:0000313" key="3">
    <source>
        <dbReference type="Proteomes" id="UP000236333"/>
    </source>
</evidence>
<sequence>ELRPALFAVRAFNIETALVAGQIRSREAVVGQIRFQWWRDAVRDAFEGRPPNHPVVLALAHTLHDAAPAAPHPADTAAPAAAPAEPADPGGSGGACDSSCSSTSSSGGGSAGLSSGGGAASRYSRYAFKRIIDCREADFLDPQPPLELSALEQYAEGTAAQLMYLQLSAVDVKNKDADHAASHLGRAVGITTLLRGTAAHAAARRSYLPLDLCAEARVSQEDVYGGVVSDGLRDVVHKAPLRLNTTAGAGCPPAAGVRAEALGPPCRRGFAAIPEPLRAAFGYCVQQVRQYDYLNYVWVAQMPK</sequence>
<name>A0A2J7ZQQ6_9CHLO</name>
<dbReference type="Gene3D" id="1.10.600.10">
    <property type="entry name" value="Farnesyl Diphosphate Synthase"/>
    <property type="match status" value="1"/>
</dbReference>
<feature type="compositionally biased region" description="Gly residues" evidence="1">
    <location>
        <begin position="106"/>
        <end position="119"/>
    </location>
</feature>
<feature type="non-terminal residue" evidence="2">
    <location>
        <position position="304"/>
    </location>
</feature>
<feature type="region of interest" description="Disordered" evidence="1">
    <location>
        <begin position="68"/>
        <end position="119"/>
    </location>
</feature>
<comment type="caution">
    <text evidence="2">The sequence shown here is derived from an EMBL/GenBank/DDBJ whole genome shotgun (WGS) entry which is preliminary data.</text>
</comment>
<keyword evidence="3" id="KW-1185">Reference proteome</keyword>